<accession>A0A1H5TCZ8</accession>
<sequence length="152" mass="16906">MSERQFTGRHAAMVFVGAFGVIIAVNAVMAYNAIRTFPGLEVENSYVASQTFDARRKAQEALGWTVSAEERDGTLRLAFTDRDGRSVRVASLEATVGRPTEIKDDFTPDFTFDGIAYVARTDLAPGRWDVRLKATDEDGTLFTQRIQVHVTR</sequence>
<protein>
    <submittedName>
        <fullName evidence="2">Nitrogen fixation protein FixH</fullName>
    </submittedName>
</protein>
<keyword evidence="1" id="KW-0472">Membrane</keyword>
<dbReference type="InterPro" id="IPR008620">
    <property type="entry name" value="FixH"/>
</dbReference>
<dbReference type="OrthoDB" id="1495896at2"/>
<keyword evidence="1" id="KW-1133">Transmembrane helix</keyword>
<name>A0A1H5TCZ8_9RHOB</name>
<dbReference type="RefSeq" id="WP_104006861.1">
    <property type="nucleotide sequence ID" value="NZ_FNVD01000002.1"/>
</dbReference>
<evidence type="ECO:0000313" key="2">
    <source>
        <dbReference type="EMBL" id="SEF60643.1"/>
    </source>
</evidence>
<keyword evidence="3" id="KW-1185">Reference proteome</keyword>
<dbReference type="Proteomes" id="UP000236742">
    <property type="component" value="Unassembled WGS sequence"/>
</dbReference>
<proteinExistence type="predicted"/>
<evidence type="ECO:0000313" key="3">
    <source>
        <dbReference type="Proteomes" id="UP000236742"/>
    </source>
</evidence>
<organism evidence="2 3">
    <name type="scientific">Jhaorihella thermophila</name>
    <dbReference type="NCBI Taxonomy" id="488547"/>
    <lineage>
        <taxon>Bacteria</taxon>
        <taxon>Pseudomonadati</taxon>
        <taxon>Pseudomonadota</taxon>
        <taxon>Alphaproteobacteria</taxon>
        <taxon>Rhodobacterales</taxon>
        <taxon>Paracoccaceae</taxon>
        <taxon>Jhaorihella</taxon>
    </lineage>
</organism>
<feature type="transmembrane region" description="Helical" evidence="1">
    <location>
        <begin position="12"/>
        <end position="34"/>
    </location>
</feature>
<reference evidence="2 3" key="1">
    <citation type="submission" date="2016-10" db="EMBL/GenBank/DDBJ databases">
        <authorList>
            <person name="de Groot N.N."/>
        </authorList>
    </citation>
    <scope>NUCLEOTIDE SEQUENCE [LARGE SCALE GENOMIC DNA]</scope>
    <source>
        <strain evidence="2 3">DSM 23413</strain>
    </source>
</reference>
<dbReference type="AlphaFoldDB" id="A0A1H5TCZ8"/>
<dbReference type="PIRSF" id="PIRSF011386">
    <property type="entry name" value="FixH"/>
    <property type="match status" value="1"/>
</dbReference>
<gene>
    <name evidence="2" type="ORF">SAMN05421751_102206</name>
</gene>
<evidence type="ECO:0000256" key="1">
    <source>
        <dbReference type="SAM" id="Phobius"/>
    </source>
</evidence>
<keyword evidence="1" id="KW-0812">Transmembrane</keyword>
<dbReference type="InterPro" id="IPR018037">
    <property type="entry name" value="FixH_proteobacterial"/>
</dbReference>
<dbReference type="EMBL" id="FNVD01000002">
    <property type="protein sequence ID" value="SEF60643.1"/>
    <property type="molecule type" value="Genomic_DNA"/>
</dbReference>
<dbReference type="Pfam" id="PF05751">
    <property type="entry name" value="FixH"/>
    <property type="match status" value="1"/>
</dbReference>